<gene>
    <name evidence="3" type="ORF">EY643_15615</name>
</gene>
<dbReference type="EMBL" id="CP036422">
    <property type="protein sequence ID" value="QFU76963.1"/>
    <property type="molecule type" value="Genomic_DNA"/>
</dbReference>
<evidence type="ECO:0000313" key="3">
    <source>
        <dbReference type="EMBL" id="QFU76963.1"/>
    </source>
</evidence>
<dbReference type="AlphaFoldDB" id="A0A5P9NM66"/>
<evidence type="ECO:0000313" key="4">
    <source>
        <dbReference type="Proteomes" id="UP000326287"/>
    </source>
</evidence>
<organism evidence="3 4">
    <name type="scientific">Halioglobus maricola</name>
    <dbReference type="NCBI Taxonomy" id="2601894"/>
    <lineage>
        <taxon>Bacteria</taxon>
        <taxon>Pseudomonadati</taxon>
        <taxon>Pseudomonadota</taxon>
        <taxon>Gammaproteobacteria</taxon>
        <taxon>Cellvibrionales</taxon>
        <taxon>Halieaceae</taxon>
        <taxon>Halioglobus</taxon>
    </lineage>
</organism>
<feature type="compositionally biased region" description="Basic residues" evidence="2">
    <location>
        <begin position="15"/>
        <end position="57"/>
    </location>
</feature>
<accession>A0A5P9NM66</accession>
<proteinExistence type="predicted"/>
<dbReference type="RefSeq" id="WP_153240105.1">
    <property type="nucleotide sequence ID" value="NZ_CP036422.1"/>
</dbReference>
<dbReference type="OrthoDB" id="5737394at2"/>
<keyword evidence="1" id="KW-0175">Coiled coil</keyword>
<name>A0A5P9NM66_9GAMM</name>
<feature type="region of interest" description="Disordered" evidence="2">
    <location>
        <begin position="15"/>
        <end position="63"/>
    </location>
</feature>
<sequence>MAEQITIDEAVKTVKKTAKKAAPKRKAPAKKATAKKATAKKKPAVKRKPAAKRKATAKKAAPDFAARAKESGRNAFLASLGFYGKAFDQVQDQFDSIQKQLEDRRKNAEKTYKELVKRGEKVEKEAKKAVDDIELPKFELDSLTDRQKLDAQLDKAKARFEELKESVSFKTAA</sequence>
<evidence type="ECO:0000256" key="2">
    <source>
        <dbReference type="SAM" id="MobiDB-lite"/>
    </source>
</evidence>
<feature type="coiled-coil region" evidence="1">
    <location>
        <begin position="98"/>
        <end position="166"/>
    </location>
</feature>
<evidence type="ECO:0000256" key="1">
    <source>
        <dbReference type="SAM" id="Coils"/>
    </source>
</evidence>
<keyword evidence="4" id="KW-1185">Reference proteome</keyword>
<dbReference type="Proteomes" id="UP000326287">
    <property type="component" value="Chromosome"/>
</dbReference>
<protein>
    <submittedName>
        <fullName evidence="3">Uncharacterized protein</fullName>
    </submittedName>
</protein>
<reference evidence="3 4" key="1">
    <citation type="submission" date="2019-02" db="EMBL/GenBank/DDBJ databases">
        <authorList>
            <person name="Li S.-H."/>
        </authorList>
    </citation>
    <scope>NUCLEOTIDE SEQUENCE [LARGE SCALE GENOMIC DNA]</scope>
    <source>
        <strain evidence="3 4">IMCC14385</strain>
    </source>
</reference>
<dbReference type="KEGG" id="halc:EY643_15615"/>